<proteinExistence type="predicted"/>
<protein>
    <submittedName>
        <fullName evidence="2">Uncharacterized protein</fullName>
    </submittedName>
</protein>
<sequence>MDDRNWSGPHGHSNWHSRIQLERNRSSWQNAFGVLTVLGILVSAGFELASVSLYTPGLATLTRPLHALLGLYGLMWVLFGLRSGRIALTLWVVTAIPVLGFDRSLELVKPLLGLQLTYIDHYQLTTRGNLPFTTGYRAYGVNFGAILAGAWFLVMARWDALPFSRNRMAELWARWILLLGGIGLGALALAVAGFAVWLFSAPYVILATEPGMSFYHQKEKLGSRYLRVTPALMDKLGLDGSLPPSQWSVNEANPSAWNFAIFVDDGTCPKFARKQINIQTDRTAPELLRQQTPWGERISPHRMYGTNDKGRLRFYGLGRNLDSHITLTPPSEPVAAGEPFKVWVDIDSRQSLPAFKDIDLSYVFSPFSWSTPDTSGYTGVTDTFIMAEDPEGVGEERGAGNIQGTITVRAPTRPGLYSLLVEALDKSTPVGGSGANLGYSSYVMIRVVPASSVATSGE</sequence>
<feature type="transmembrane region" description="Helical" evidence="1">
    <location>
        <begin position="31"/>
        <end position="55"/>
    </location>
</feature>
<gene>
    <name evidence="2" type="ORF">H5P28_07650</name>
</gene>
<keyword evidence="1" id="KW-0812">Transmembrane</keyword>
<dbReference type="Proteomes" id="UP000546464">
    <property type="component" value="Unassembled WGS sequence"/>
</dbReference>
<organism evidence="2 3">
    <name type="scientific">Ruficoccus amylovorans</name>
    <dbReference type="NCBI Taxonomy" id="1804625"/>
    <lineage>
        <taxon>Bacteria</taxon>
        <taxon>Pseudomonadati</taxon>
        <taxon>Verrucomicrobiota</taxon>
        <taxon>Opitutia</taxon>
        <taxon>Puniceicoccales</taxon>
        <taxon>Cerasicoccaceae</taxon>
        <taxon>Ruficoccus</taxon>
    </lineage>
</organism>
<keyword evidence="1" id="KW-0472">Membrane</keyword>
<feature type="transmembrane region" description="Helical" evidence="1">
    <location>
        <begin position="86"/>
        <end position="105"/>
    </location>
</feature>
<feature type="transmembrane region" description="Helical" evidence="1">
    <location>
        <begin position="61"/>
        <end position="79"/>
    </location>
</feature>
<dbReference type="EMBL" id="JACHVB010000020">
    <property type="protein sequence ID" value="MBC2594135.1"/>
    <property type="molecule type" value="Genomic_DNA"/>
</dbReference>
<evidence type="ECO:0000313" key="2">
    <source>
        <dbReference type="EMBL" id="MBC2594135.1"/>
    </source>
</evidence>
<keyword evidence="1" id="KW-1133">Transmembrane helix</keyword>
<dbReference type="AlphaFoldDB" id="A0A842HCC0"/>
<evidence type="ECO:0000313" key="3">
    <source>
        <dbReference type="Proteomes" id="UP000546464"/>
    </source>
</evidence>
<feature type="transmembrane region" description="Helical" evidence="1">
    <location>
        <begin position="136"/>
        <end position="154"/>
    </location>
</feature>
<accession>A0A842HCC0</accession>
<dbReference type="RefSeq" id="WP_185675117.1">
    <property type="nucleotide sequence ID" value="NZ_JACHVB010000020.1"/>
</dbReference>
<keyword evidence="3" id="KW-1185">Reference proteome</keyword>
<comment type="caution">
    <text evidence="2">The sequence shown here is derived from an EMBL/GenBank/DDBJ whole genome shotgun (WGS) entry which is preliminary data.</text>
</comment>
<evidence type="ECO:0000256" key="1">
    <source>
        <dbReference type="SAM" id="Phobius"/>
    </source>
</evidence>
<feature type="transmembrane region" description="Helical" evidence="1">
    <location>
        <begin position="175"/>
        <end position="199"/>
    </location>
</feature>
<name>A0A842HCC0_9BACT</name>
<reference evidence="2 3" key="1">
    <citation type="submission" date="2020-07" db="EMBL/GenBank/DDBJ databases">
        <authorList>
            <person name="Feng X."/>
        </authorList>
    </citation>
    <scope>NUCLEOTIDE SEQUENCE [LARGE SCALE GENOMIC DNA]</scope>
    <source>
        <strain evidence="2 3">JCM31066</strain>
    </source>
</reference>